<name>A0ABS8PXS1_9BACT</name>
<feature type="domain" description="Amidohydrolase-related" evidence="2">
    <location>
        <begin position="342"/>
        <end position="398"/>
    </location>
</feature>
<dbReference type="SUPFAM" id="SSF51556">
    <property type="entry name" value="Metallo-dependent hydrolases"/>
    <property type="match status" value="1"/>
</dbReference>
<dbReference type="Gene3D" id="2.30.40.10">
    <property type="entry name" value="Urease, subunit C, domain 1"/>
    <property type="match status" value="1"/>
</dbReference>
<evidence type="ECO:0000313" key="4">
    <source>
        <dbReference type="Proteomes" id="UP001199816"/>
    </source>
</evidence>
<proteinExistence type="predicted"/>
<accession>A0ABS8PXS1</accession>
<dbReference type="InterPro" id="IPR032466">
    <property type="entry name" value="Metal_Hydrolase"/>
</dbReference>
<dbReference type="EMBL" id="JAJNEC010000007">
    <property type="protein sequence ID" value="MCD2425868.1"/>
    <property type="molecule type" value="Genomic_DNA"/>
</dbReference>
<keyword evidence="4" id="KW-1185">Reference proteome</keyword>
<evidence type="ECO:0000259" key="2">
    <source>
        <dbReference type="Pfam" id="PF01979"/>
    </source>
</evidence>
<keyword evidence="1" id="KW-0732">Signal</keyword>
<feature type="chain" id="PRO_5046310619" evidence="1">
    <location>
        <begin position="19"/>
        <end position="425"/>
    </location>
</feature>
<dbReference type="PANTHER" id="PTHR43135">
    <property type="entry name" value="ALPHA-D-RIBOSE 1-METHYLPHOSPHONATE 5-TRIPHOSPHATE DIPHOSPHATASE"/>
    <property type="match status" value="1"/>
</dbReference>
<protein>
    <submittedName>
        <fullName evidence="3">Amidohydrolase family protein</fullName>
    </submittedName>
</protein>
<dbReference type="PANTHER" id="PTHR43135:SF3">
    <property type="entry name" value="ALPHA-D-RIBOSE 1-METHYLPHOSPHONATE 5-TRIPHOSPHATE DIPHOSPHATASE"/>
    <property type="match status" value="1"/>
</dbReference>
<organism evidence="3 4">
    <name type="scientific">Niabella pedocola</name>
    <dbReference type="NCBI Taxonomy" id="1752077"/>
    <lineage>
        <taxon>Bacteria</taxon>
        <taxon>Pseudomonadati</taxon>
        <taxon>Bacteroidota</taxon>
        <taxon>Chitinophagia</taxon>
        <taxon>Chitinophagales</taxon>
        <taxon>Chitinophagaceae</taxon>
        <taxon>Niabella</taxon>
    </lineage>
</organism>
<sequence>MKFLIYIFVLFLVVPATAQDDIYPAKKQTGTIIINNGTIHTGTGQVIPRGTVVVTDGRIQKVGDRPENMAGATVIDAAGKHVYPGLILANTDLGLREILSGVRGSNDYYELGDYNPDVRSIVAYNADSKVINTLRSNGILLANVAPSGRFLTGTSSVVQLDAWTWEDALYTADIGMFLNLPALFRSPRSSGGDPVKEDMKKIEALKVFFQEAKAYLKGTERRETNLKFEAMRPLFEQKQQLFINADISRQILMAIDLAKTFGIRVVIVGGSDSYLLADLLKQNQIPVILNSIHALPTMEDDDVDQPFKTPAILQKAGVLFALNDNEGSSRYRNLAFFAGTATAYGLSKEEALQAITLNAARILGIEKQTGSLETGKDANIVIATGDILDMKSSVVTDALIQGRRIDLNNKHKQLYERYRHKYQLQ</sequence>
<dbReference type="InterPro" id="IPR011059">
    <property type="entry name" value="Metal-dep_hydrolase_composite"/>
</dbReference>
<feature type="signal peptide" evidence="1">
    <location>
        <begin position="1"/>
        <end position="18"/>
    </location>
</feature>
<dbReference type="RefSeq" id="WP_231008455.1">
    <property type="nucleotide sequence ID" value="NZ_JAJNEC010000007.1"/>
</dbReference>
<evidence type="ECO:0000313" key="3">
    <source>
        <dbReference type="EMBL" id="MCD2425868.1"/>
    </source>
</evidence>
<dbReference type="InterPro" id="IPR051781">
    <property type="entry name" value="Metallo-dep_Hydrolase"/>
</dbReference>
<comment type="caution">
    <text evidence="3">The sequence shown here is derived from an EMBL/GenBank/DDBJ whole genome shotgun (WGS) entry which is preliminary data.</text>
</comment>
<evidence type="ECO:0000256" key="1">
    <source>
        <dbReference type="SAM" id="SignalP"/>
    </source>
</evidence>
<dbReference type="Pfam" id="PF01979">
    <property type="entry name" value="Amidohydro_1"/>
    <property type="match status" value="1"/>
</dbReference>
<dbReference type="Proteomes" id="UP001199816">
    <property type="component" value="Unassembled WGS sequence"/>
</dbReference>
<dbReference type="Gene3D" id="3.20.20.140">
    <property type="entry name" value="Metal-dependent hydrolases"/>
    <property type="match status" value="1"/>
</dbReference>
<reference evidence="3 4" key="1">
    <citation type="submission" date="2021-11" db="EMBL/GenBank/DDBJ databases">
        <title>Genomic of Niabella pedocola.</title>
        <authorList>
            <person name="Wu T."/>
        </authorList>
    </citation>
    <scope>NUCLEOTIDE SEQUENCE [LARGE SCALE GENOMIC DNA]</scope>
    <source>
        <strain evidence="3 4">JCM 31011</strain>
    </source>
</reference>
<dbReference type="SUPFAM" id="SSF51338">
    <property type="entry name" value="Composite domain of metallo-dependent hydrolases"/>
    <property type="match status" value="1"/>
</dbReference>
<gene>
    <name evidence="3" type="ORF">LQ567_24000</name>
</gene>
<dbReference type="InterPro" id="IPR006680">
    <property type="entry name" value="Amidohydro-rel"/>
</dbReference>